<dbReference type="AlphaFoldDB" id="A0AB34FGU1"/>
<name>A0AB34FGU1_9HYPO</name>
<comment type="caution">
    <text evidence="2">The sequence shown here is derived from an EMBL/GenBank/DDBJ whole genome shotgun (WGS) entry which is preliminary data.</text>
</comment>
<feature type="signal peptide" evidence="1">
    <location>
        <begin position="1"/>
        <end position="16"/>
    </location>
</feature>
<reference evidence="2" key="1">
    <citation type="submission" date="2023-01" db="EMBL/GenBank/DDBJ databases">
        <title>The growth and conidiation of Purpureocillium lavendulum are regulated by nitrogen source and histone H3K14 acetylation.</title>
        <authorList>
            <person name="Tang P."/>
            <person name="Han J."/>
            <person name="Zhang C."/>
            <person name="Tang P."/>
            <person name="Qi F."/>
            <person name="Zhang K."/>
            <person name="Liang L."/>
        </authorList>
    </citation>
    <scope>NUCLEOTIDE SEQUENCE</scope>
    <source>
        <strain evidence="2">YMF1.00683</strain>
    </source>
</reference>
<keyword evidence="1" id="KW-0732">Signal</keyword>
<organism evidence="2 3">
    <name type="scientific">Purpureocillium lavendulum</name>
    <dbReference type="NCBI Taxonomy" id="1247861"/>
    <lineage>
        <taxon>Eukaryota</taxon>
        <taxon>Fungi</taxon>
        <taxon>Dikarya</taxon>
        <taxon>Ascomycota</taxon>
        <taxon>Pezizomycotina</taxon>
        <taxon>Sordariomycetes</taxon>
        <taxon>Hypocreomycetidae</taxon>
        <taxon>Hypocreales</taxon>
        <taxon>Ophiocordycipitaceae</taxon>
        <taxon>Purpureocillium</taxon>
    </lineage>
</organism>
<dbReference type="EMBL" id="JAQHRD010000008">
    <property type="protein sequence ID" value="KAJ6438125.1"/>
    <property type="molecule type" value="Genomic_DNA"/>
</dbReference>
<feature type="chain" id="PRO_5044268789" description="Ecp2 effector protein domain-containing protein" evidence="1">
    <location>
        <begin position="17"/>
        <end position="208"/>
    </location>
</feature>
<proteinExistence type="predicted"/>
<dbReference type="Proteomes" id="UP001163105">
    <property type="component" value="Unassembled WGS sequence"/>
</dbReference>
<gene>
    <name evidence="2" type="ORF">O9K51_08714</name>
</gene>
<protein>
    <recommendedName>
        <fullName evidence="4">Ecp2 effector protein domain-containing protein</fullName>
    </recommendedName>
</protein>
<evidence type="ECO:0000313" key="3">
    <source>
        <dbReference type="Proteomes" id="UP001163105"/>
    </source>
</evidence>
<evidence type="ECO:0000313" key="2">
    <source>
        <dbReference type="EMBL" id="KAJ6438125.1"/>
    </source>
</evidence>
<evidence type="ECO:0000256" key="1">
    <source>
        <dbReference type="SAM" id="SignalP"/>
    </source>
</evidence>
<accession>A0AB34FGU1</accession>
<keyword evidence="3" id="KW-1185">Reference proteome</keyword>
<sequence>MKALALSLGLSALCSAATIPSQPSGAAPSDSSYPHQDDDTSIFDPFSSWNDNQTLSTRGKISPPFDPKTAQVGTWCGCNIRIDGGDARAAINDIKKQFGKGRLWSSKSIYSIKGSVVAFACKFASADQIWTDDWTFEIAVNFIGGECGDNTPGTFWDPATREKVLYGIMRYEDGIDFCYKSVQSTWAQCPTGRGDIREGGRPEKGGNK</sequence>
<evidence type="ECO:0008006" key="4">
    <source>
        <dbReference type="Google" id="ProtNLM"/>
    </source>
</evidence>